<dbReference type="GO" id="GO:0019867">
    <property type="term" value="C:outer membrane"/>
    <property type="evidence" value="ECO:0007669"/>
    <property type="project" value="InterPro"/>
</dbReference>
<dbReference type="AlphaFoldDB" id="A0A8J7G105"/>
<evidence type="ECO:0000256" key="5">
    <source>
        <dbReference type="ARBA" id="ARBA00023136"/>
    </source>
</evidence>
<dbReference type="RefSeq" id="WP_194115939.1">
    <property type="nucleotide sequence ID" value="NZ_JADFUA010000004.1"/>
</dbReference>
<keyword evidence="4 7" id="KW-0732">Signal</keyword>
<evidence type="ECO:0000256" key="3">
    <source>
        <dbReference type="ARBA" id="ARBA00022692"/>
    </source>
</evidence>
<evidence type="ECO:0000256" key="7">
    <source>
        <dbReference type="SAM" id="SignalP"/>
    </source>
</evidence>
<keyword evidence="3" id="KW-0812">Transmembrane</keyword>
<dbReference type="EMBL" id="JADFUA010000004">
    <property type="protein sequence ID" value="MBE9609413.1"/>
    <property type="molecule type" value="Genomic_DNA"/>
</dbReference>
<proteinExistence type="predicted"/>
<feature type="signal peptide" evidence="7">
    <location>
        <begin position="1"/>
        <end position="21"/>
    </location>
</feature>
<sequence>MISPCFIASLAISLVPVSAMAASRVTPIEYRVEIVAPADLASLLEKHLELVKWRGDYRLTVEQLDRLIETTPEQAAGLLATEGYFSPTISVQQDEQQLPRQIRVVVTPGNPVLIRSVDLRLEGPIADDANRNDELAERIDAQWELPTGTVFRQSSWERSKSMALERLSSRDYPTARIISSEARIDPQTESADLVLHIDSGPAYVYGPVQIEGLRRYPEKLVTNMIRIEPGQPYRRRQLLTLQSDIQNLPQFSAVVVEAEYPDVPPYIAPVHVRVDEAPLHRVGVGLGYTTNTGFRTTLDYRYLNLFGQGLAFTSKLNLEQKEQGLDLGVAFPRTEAGYDFTAYLNGKTSSIEGLDTTAYTLGLSRVRQEFRLERSMILEYQTEERSAGGLSDKPTALTFNYVLKHRELDNIRDPRQGHLAQFEIGGGSEQLLSDASFLRLYGKALQYQRLPFDGLLQARIELGQTFSGQTGGIPSDWLFRAGGSNSVRGYDYESLGIYRDGTVYPGKVIGTASLEYQHPVLKDWRAALFADYGGAAASWGELDPVLGLGLGARWVSPVGTLGADLAYGLDREQWRFSLALGLAL</sequence>
<dbReference type="Gene3D" id="3.10.20.310">
    <property type="entry name" value="membrane protein fhac"/>
    <property type="match status" value="2"/>
</dbReference>
<dbReference type="PANTHER" id="PTHR12815">
    <property type="entry name" value="SORTING AND ASSEMBLY MACHINERY SAMM50 PROTEIN FAMILY MEMBER"/>
    <property type="match status" value="1"/>
</dbReference>
<dbReference type="InterPro" id="IPR039910">
    <property type="entry name" value="D15-like"/>
</dbReference>
<evidence type="ECO:0000256" key="6">
    <source>
        <dbReference type="ARBA" id="ARBA00023237"/>
    </source>
</evidence>
<comment type="subcellular location">
    <subcellularLocation>
        <location evidence="1">Membrane</location>
    </subcellularLocation>
</comment>
<keyword evidence="2" id="KW-1134">Transmembrane beta strand</keyword>
<organism evidence="9 10">
    <name type="scientific">Chitinilyticum piscinae</name>
    <dbReference type="NCBI Taxonomy" id="2866724"/>
    <lineage>
        <taxon>Bacteria</taxon>
        <taxon>Pseudomonadati</taxon>
        <taxon>Pseudomonadota</taxon>
        <taxon>Betaproteobacteria</taxon>
        <taxon>Neisseriales</taxon>
        <taxon>Chitinibacteraceae</taxon>
        <taxon>Chitinilyticum</taxon>
    </lineage>
</organism>
<keyword evidence="5" id="KW-0472">Membrane</keyword>
<protein>
    <submittedName>
        <fullName evidence="9">Outer membrane protein assembly factor</fullName>
    </submittedName>
</protein>
<dbReference type="PROSITE" id="PS51779">
    <property type="entry name" value="POTRA"/>
    <property type="match status" value="1"/>
</dbReference>
<evidence type="ECO:0000259" key="8">
    <source>
        <dbReference type="PROSITE" id="PS51779"/>
    </source>
</evidence>
<feature type="domain" description="POTRA" evidence="8">
    <location>
        <begin position="203"/>
        <end position="277"/>
    </location>
</feature>
<name>A0A8J7G105_9NEIS</name>
<comment type="caution">
    <text evidence="9">The sequence shown here is derived from an EMBL/GenBank/DDBJ whole genome shotgun (WGS) entry which is preliminary data.</text>
</comment>
<evidence type="ECO:0000256" key="2">
    <source>
        <dbReference type="ARBA" id="ARBA00022452"/>
    </source>
</evidence>
<dbReference type="InterPro" id="IPR010827">
    <property type="entry name" value="BamA/TamA_POTRA"/>
</dbReference>
<dbReference type="InterPro" id="IPR000184">
    <property type="entry name" value="Bac_surfAg_D15"/>
</dbReference>
<evidence type="ECO:0000313" key="10">
    <source>
        <dbReference type="Proteomes" id="UP000604481"/>
    </source>
</evidence>
<reference evidence="9 10" key="1">
    <citation type="submission" date="2020-10" db="EMBL/GenBank/DDBJ databases">
        <title>The genome sequence of Chitinilyticum litopenaei 4Y14.</title>
        <authorList>
            <person name="Liu Y."/>
        </authorList>
    </citation>
    <scope>NUCLEOTIDE SEQUENCE [LARGE SCALE GENOMIC DNA]</scope>
    <source>
        <strain evidence="9 10">4Y14</strain>
    </source>
</reference>
<dbReference type="Pfam" id="PF07244">
    <property type="entry name" value="POTRA"/>
    <property type="match status" value="1"/>
</dbReference>
<keyword evidence="6" id="KW-0998">Cell outer membrane</keyword>
<dbReference type="Gene3D" id="2.40.160.50">
    <property type="entry name" value="membrane protein fhac: a member of the omp85/tpsb transporter family"/>
    <property type="match status" value="1"/>
</dbReference>
<evidence type="ECO:0000256" key="4">
    <source>
        <dbReference type="ARBA" id="ARBA00022729"/>
    </source>
</evidence>
<accession>A0A8J7G105</accession>
<dbReference type="PANTHER" id="PTHR12815:SF47">
    <property type="entry name" value="TRANSLOCATION AND ASSEMBLY MODULE SUBUNIT TAMA"/>
    <property type="match status" value="1"/>
</dbReference>
<evidence type="ECO:0000313" key="9">
    <source>
        <dbReference type="EMBL" id="MBE9609413.1"/>
    </source>
</evidence>
<dbReference type="Pfam" id="PF01103">
    <property type="entry name" value="Omp85"/>
    <property type="match status" value="1"/>
</dbReference>
<feature type="chain" id="PRO_5035232683" evidence="7">
    <location>
        <begin position="22"/>
        <end position="584"/>
    </location>
</feature>
<evidence type="ECO:0000256" key="1">
    <source>
        <dbReference type="ARBA" id="ARBA00004370"/>
    </source>
</evidence>
<keyword evidence="10" id="KW-1185">Reference proteome</keyword>
<gene>
    <name evidence="9" type="ORF">INR99_08620</name>
</gene>
<dbReference type="InterPro" id="IPR034746">
    <property type="entry name" value="POTRA"/>
</dbReference>
<dbReference type="Proteomes" id="UP000604481">
    <property type="component" value="Unassembled WGS sequence"/>
</dbReference>